<dbReference type="Proteomes" id="UP000192934">
    <property type="component" value="Chromosome I"/>
</dbReference>
<organism evidence="1 2">
    <name type="scientific">Allosphingosinicella indica</name>
    <dbReference type="NCBI Taxonomy" id="941907"/>
    <lineage>
        <taxon>Bacteria</taxon>
        <taxon>Pseudomonadati</taxon>
        <taxon>Pseudomonadota</taxon>
        <taxon>Alphaproteobacteria</taxon>
        <taxon>Sphingomonadales</taxon>
        <taxon>Sphingomonadaceae</taxon>
        <taxon>Allosphingosinicella</taxon>
    </lineage>
</organism>
<dbReference type="RefSeq" id="WP_085218742.1">
    <property type="nucleotide sequence ID" value="NZ_LT840185.1"/>
</dbReference>
<name>A0A1X7GQT1_9SPHN</name>
<gene>
    <name evidence="1" type="ORF">SAMN06295910_2118</name>
</gene>
<evidence type="ECO:0008006" key="3">
    <source>
        <dbReference type="Google" id="ProtNLM"/>
    </source>
</evidence>
<accession>A0A1X7GQT1</accession>
<proteinExistence type="predicted"/>
<protein>
    <recommendedName>
        <fullName evidence="3">Pilus assembly protein</fullName>
    </recommendedName>
</protein>
<reference evidence="2" key="1">
    <citation type="submission" date="2017-04" db="EMBL/GenBank/DDBJ databases">
        <authorList>
            <person name="Varghese N."/>
            <person name="Submissions S."/>
        </authorList>
    </citation>
    <scope>NUCLEOTIDE SEQUENCE [LARGE SCALE GENOMIC DNA]</scope>
    <source>
        <strain evidence="2">Dd16</strain>
    </source>
</reference>
<dbReference type="EMBL" id="LT840185">
    <property type="protein sequence ID" value="SMF73210.1"/>
    <property type="molecule type" value="Genomic_DNA"/>
</dbReference>
<dbReference type="AlphaFoldDB" id="A0A1X7GQT1"/>
<evidence type="ECO:0000313" key="1">
    <source>
        <dbReference type="EMBL" id="SMF73210.1"/>
    </source>
</evidence>
<evidence type="ECO:0000313" key="2">
    <source>
        <dbReference type="Proteomes" id="UP000192934"/>
    </source>
</evidence>
<dbReference type="STRING" id="941907.SAMN06295910_2118"/>
<sequence length="226" mass="24285">MLSALRRRITPLGRCDSGLAMVEFAMALPAVLTLGLVGMETANLMLAHLKVSNIAMLAADNASRARDSIDEADINELFAGALKAGESIDFKENGRIIIYSVEPHTNGTNQWIRWQRCTGDLRVAPSYGRPMDQNGNIITNGTERTRPSSQARFTSVTGFGPAGNRIAAQSGTAVMIAEVVYNYQPLVAGSTLLGQQIRYTSAFNVRQRNDQVIRNGATVPVAACGG</sequence>
<dbReference type="OrthoDB" id="7432392at2"/>
<keyword evidence="2" id="KW-1185">Reference proteome</keyword>